<dbReference type="HAMAP" id="MF_01498">
    <property type="entry name" value="RadA_bact"/>
    <property type="match status" value="1"/>
</dbReference>
<protein>
    <recommendedName>
        <fullName evidence="11 12">DNA repair protein RadA</fullName>
    </recommendedName>
</protein>
<reference evidence="15 16" key="1">
    <citation type="submission" date="2019-08" db="EMBL/GenBank/DDBJ databases">
        <title>In-depth cultivation of the pig gut microbiome towards novel bacterial diversity and tailored functional studies.</title>
        <authorList>
            <person name="Wylensek D."/>
            <person name="Hitch T.C.A."/>
            <person name="Clavel T."/>
        </authorList>
    </citation>
    <scope>NUCLEOTIDE SEQUENCE [LARGE SCALE GENOMIC DNA]</scope>
    <source>
        <strain evidence="16">WCA-380-WT-3B3</strain>
    </source>
</reference>
<dbReference type="GO" id="GO:0004252">
    <property type="term" value="F:serine-type endopeptidase activity"/>
    <property type="evidence" value="ECO:0007669"/>
    <property type="project" value="InterPro"/>
</dbReference>
<dbReference type="GO" id="GO:0140664">
    <property type="term" value="F:ATP-dependent DNA damage sensor activity"/>
    <property type="evidence" value="ECO:0007669"/>
    <property type="project" value="InterPro"/>
</dbReference>
<comment type="similarity">
    <text evidence="11 13">Belongs to the RecA family. RadA subfamily.</text>
</comment>
<evidence type="ECO:0000256" key="2">
    <source>
        <dbReference type="ARBA" id="ARBA00022741"/>
    </source>
</evidence>
<dbReference type="CDD" id="cd01121">
    <property type="entry name" value="RadA_SMS_N"/>
    <property type="match status" value="1"/>
</dbReference>
<keyword evidence="1 11" id="KW-0479">Metal-binding</keyword>
<dbReference type="RefSeq" id="WP_154620671.1">
    <property type="nucleotide sequence ID" value="NZ_VUNL01000006.1"/>
</dbReference>
<gene>
    <name evidence="11 15" type="primary">radA</name>
    <name evidence="15" type="ORF">FYJ78_06910</name>
</gene>
<dbReference type="GO" id="GO:0006508">
    <property type="term" value="P:proteolysis"/>
    <property type="evidence" value="ECO:0007669"/>
    <property type="project" value="InterPro"/>
</dbReference>
<evidence type="ECO:0000313" key="16">
    <source>
        <dbReference type="Proteomes" id="UP000430222"/>
    </source>
</evidence>
<accession>A0A6I2UXV1</accession>
<dbReference type="Proteomes" id="UP000430222">
    <property type="component" value="Unassembled WGS sequence"/>
</dbReference>
<organism evidence="15 16">
    <name type="scientific">Selenomonas montiformis</name>
    <dbReference type="NCBI Taxonomy" id="2652285"/>
    <lineage>
        <taxon>Bacteria</taxon>
        <taxon>Bacillati</taxon>
        <taxon>Bacillota</taxon>
        <taxon>Negativicutes</taxon>
        <taxon>Selenomonadales</taxon>
        <taxon>Selenomonadaceae</taxon>
        <taxon>Selenomonas</taxon>
    </lineage>
</organism>
<keyword evidence="3 11" id="KW-0227">DNA damage</keyword>
<evidence type="ECO:0000256" key="5">
    <source>
        <dbReference type="ARBA" id="ARBA00022801"/>
    </source>
</evidence>
<proteinExistence type="inferred from homology"/>
<evidence type="ECO:0000313" key="15">
    <source>
        <dbReference type="EMBL" id="MSV24914.1"/>
    </source>
</evidence>
<dbReference type="InterPro" id="IPR003593">
    <property type="entry name" value="AAA+_ATPase"/>
</dbReference>
<dbReference type="InterPro" id="IPR008269">
    <property type="entry name" value="Lon_proteolytic"/>
</dbReference>
<feature type="short sequence motif" description="RadA KNRFG motif" evidence="11">
    <location>
        <begin position="255"/>
        <end position="259"/>
    </location>
</feature>
<comment type="caution">
    <text evidence="15">The sequence shown here is derived from an EMBL/GenBank/DDBJ whole genome shotgun (WGS) entry which is preliminary data.</text>
</comment>
<evidence type="ECO:0000256" key="9">
    <source>
        <dbReference type="ARBA" id="ARBA00023125"/>
    </source>
</evidence>
<dbReference type="Pfam" id="PF05362">
    <property type="entry name" value="Lon_C"/>
    <property type="match status" value="1"/>
</dbReference>
<evidence type="ECO:0000259" key="14">
    <source>
        <dbReference type="PROSITE" id="PS50162"/>
    </source>
</evidence>
<sequence>MPKKRKTVFVCQECGYDTPKWLGKCPGCGSWNTMVEESVTPDSSGSGGLRLGLSDAQRPRPIADVQVEDQPRFLTGSGELDRVLGGGVIPGSMVLIVGDPGVGKSSLTLRVCAEVARSGRKVLYVTGEESTRQIRMRADRLHALADELFVVSETNLETIEAHIRSTEPALLVIDSIQTIFKPEIQSAPGSVSQVRECAVELLRMAKSNGIAAFVIGHVTKEGNLAGPRVLEHIVDTVLYFEGERNAEYRVLRAVKNRFGSTNELGLFEMRDMGLVDVPDASRLFLSDRESDSGTVIIPTVEGTRPLLVELQALVAPTPYVPPRRTADSVDIKRIQLLLAVLEKRVHLQIGACDVYVKVAGGIRIDEPAADLGICVAMASSFANRLIRPKMIVFGEVGLSGEVRAVSQADLRVNEARRLGFRHVVLPMKNYRQIADSVKGIHLYGAEQVGDALRLAMPKG</sequence>
<evidence type="ECO:0000256" key="10">
    <source>
        <dbReference type="ARBA" id="ARBA00023204"/>
    </source>
</evidence>
<dbReference type="SUPFAM" id="SSF52540">
    <property type="entry name" value="P-loop containing nucleoside triphosphate hydrolases"/>
    <property type="match status" value="1"/>
</dbReference>
<evidence type="ECO:0000256" key="1">
    <source>
        <dbReference type="ARBA" id="ARBA00022723"/>
    </source>
</evidence>
<dbReference type="InterPro" id="IPR004504">
    <property type="entry name" value="DNA_repair_RadA"/>
</dbReference>
<keyword evidence="9 11" id="KW-0238">DNA-binding</keyword>
<dbReference type="SUPFAM" id="SSF54211">
    <property type="entry name" value="Ribosomal protein S5 domain 2-like"/>
    <property type="match status" value="1"/>
</dbReference>
<feature type="region of interest" description="Lon-protease-like" evidence="11">
    <location>
        <begin position="353"/>
        <end position="459"/>
    </location>
</feature>
<dbReference type="GO" id="GO:0005524">
    <property type="term" value="F:ATP binding"/>
    <property type="evidence" value="ECO:0007669"/>
    <property type="project" value="UniProtKB-UniRule"/>
</dbReference>
<dbReference type="GO" id="GO:0008270">
    <property type="term" value="F:zinc ion binding"/>
    <property type="evidence" value="ECO:0007669"/>
    <property type="project" value="UniProtKB-KW"/>
</dbReference>
<evidence type="ECO:0000256" key="7">
    <source>
        <dbReference type="ARBA" id="ARBA00022840"/>
    </source>
</evidence>
<dbReference type="InterPro" id="IPR041166">
    <property type="entry name" value="Rubredoxin_2"/>
</dbReference>
<comment type="domain">
    <text evidence="11">The middle region has homology to RecA with ATPase motifs including the RadA KNRFG motif, while the C-terminus is homologous to Lon protease.</text>
</comment>
<evidence type="ECO:0000256" key="11">
    <source>
        <dbReference type="HAMAP-Rule" id="MF_01498"/>
    </source>
</evidence>
<dbReference type="Gene3D" id="3.30.230.10">
    <property type="match status" value="1"/>
</dbReference>
<evidence type="ECO:0000256" key="12">
    <source>
        <dbReference type="NCBIfam" id="TIGR00416"/>
    </source>
</evidence>
<dbReference type="Gene3D" id="3.40.50.300">
    <property type="entry name" value="P-loop containing nucleotide triphosphate hydrolases"/>
    <property type="match status" value="1"/>
</dbReference>
<dbReference type="EMBL" id="VUNL01000006">
    <property type="protein sequence ID" value="MSV24914.1"/>
    <property type="molecule type" value="Genomic_DNA"/>
</dbReference>
<keyword evidence="5" id="KW-0378">Hydrolase</keyword>
<feature type="domain" description="RecA family profile 1" evidence="14">
    <location>
        <begin position="69"/>
        <end position="218"/>
    </location>
</feature>
<dbReference type="GO" id="GO:0000725">
    <property type="term" value="P:recombinational repair"/>
    <property type="evidence" value="ECO:0007669"/>
    <property type="project" value="UniProtKB-UniRule"/>
</dbReference>
<dbReference type="Pfam" id="PF13481">
    <property type="entry name" value="AAA_25"/>
    <property type="match status" value="1"/>
</dbReference>
<dbReference type="AlphaFoldDB" id="A0A6I2UXV1"/>
<keyword evidence="16" id="KW-1185">Reference proteome</keyword>
<dbReference type="GO" id="GO:0003684">
    <property type="term" value="F:damaged DNA binding"/>
    <property type="evidence" value="ECO:0007669"/>
    <property type="project" value="InterPro"/>
</dbReference>
<name>A0A6I2UXV1_9FIRM</name>
<dbReference type="PANTHER" id="PTHR32472:SF10">
    <property type="entry name" value="DNA REPAIR PROTEIN RADA-LIKE PROTEIN"/>
    <property type="match status" value="1"/>
</dbReference>
<keyword evidence="2 11" id="KW-0547">Nucleotide-binding</keyword>
<dbReference type="PRINTS" id="PR01874">
    <property type="entry name" value="DNAREPAIRADA"/>
</dbReference>
<keyword evidence="10 11" id="KW-0234">DNA repair</keyword>
<evidence type="ECO:0000256" key="6">
    <source>
        <dbReference type="ARBA" id="ARBA00022833"/>
    </source>
</evidence>
<dbReference type="NCBIfam" id="TIGR00416">
    <property type="entry name" value="sms"/>
    <property type="match status" value="1"/>
</dbReference>
<comment type="function">
    <text evidence="11">Plays a role in repairing double-strand DNA breaks, probably involving stabilizing or processing branched DNA or blocked replication forks.</text>
</comment>
<dbReference type="InterPro" id="IPR020568">
    <property type="entry name" value="Ribosomal_Su5_D2-typ_SF"/>
</dbReference>
<evidence type="ECO:0000256" key="13">
    <source>
        <dbReference type="RuleBase" id="RU003555"/>
    </source>
</evidence>
<keyword evidence="6 13" id="KW-0862">Zinc</keyword>
<evidence type="ECO:0000256" key="3">
    <source>
        <dbReference type="ARBA" id="ARBA00022763"/>
    </source>
</evidence>
<dbReference type="GO" id="GO:0005829">
    <property type="term" value="C:cytosol"/>
    <property type="evidence" value="ECO:0007669"/>
    <property type="project" value="TreeGrafter"/>
</dbReference>
<dbReference type="InterPro" id="IPR020588">
    <property type="entry name" value="RecA_ATP-bd"/>
</dbReference>
<dbReference type="GO" id="GO:0004176">
    <property type="term" value="F:ATP-dependent peptidase activity"/>
    <property type="evidence" value="ECO:0007669"/>
    <property type="project" value="InterPro"/>
</dbReference>
<evidence type="ECO:0000256" key="8">
    <source>
        <dbReference type="ARBA" id="ARBA00023016"/>
    </source>
</evidence>
<dbReference type="FunFam" id="3.40.50.300:FF:000050">
    <property type="entry name" value="DNA repair protein RadA"/>
    <property type="match status" value="1"/>
</dbReference>
<keyword evidence="8 11" id="KW-0346">Stress response</keyword>
<dbReference type="Pfam" id="PF18073">
    <property type="entry name" value="Zn_ribbon_LapB"/>
    <property type="match status" value="1"/>
</dbReference>
<dbReference type="InterPro" id="IPR027417">
    <property type="entry name" value="P-loop_NTPase"/>
</dbReference>
<dbReference type="InterPro" id="IPR014721">
    <property type="entry name" value="Ribsml_uS5_D2-typ_fold_subgr"/>
</dbReference>
<comment type="function">
    <text evidence="13">DNA-dependent ATPase involved in processing of recombination intermediates, plays a role in repairing DNA breaks. Stimulates the branch migration of RecA-mediated strand transfer reactions, allowing the 3' invading strand to extend heteroduplex DNA faster. Binds ssDNA in the presence of ADP but not other nucleotides, has ATPase activity that is stimulated by ssDNA and various branched DNA structures, but inhibited by SSB. Does not have RecA's homology-searching function.</text>
</comment>
<keyword evidence="4 13" id="KW-0863">Zinc-finger</keyword>
<evidence type="ECO:0000256" key="4">
    <source>
        <dbReference type="ARBA" id="ARBA00022771"/>
    </source>
</evidence>
<dbReference type="PROSITE" id="PS50162">
    <property type="entry name" value="RECA_2"/>
    <property type="match status" value="1"/>
</dbReference>
<feature type="binding site" evidence="11">
    <location>
        <begin position="98"/>
        <end position="105"/>
    </location>
    <ligand>
        <name>ATP</name>
        <dbReference type="ChEBI" id="CHEBI:30616"/>
    </ligand>
</feature>
<keyword evidence="7 11" id="KW-0067">ATP-binding</keyword>
<dbReference type="PANTHER" id="PTHR32472">
    <property type="entry name" value="DNA REPAIR PROTEIN RADA"/>
    <property type="match status" value="1"/>
</dbReference>
<dbReference type="SMART" id="SM00382">
    <property type="entry name" value="AAA"/>
    <property type="match status" value="1"/>
</dbReference>